<feature type="domain" description="DUF7507" evidence="4">
    <location>
        <begin position="1456"/>
        <end position="1555"/>
    </location>
</feature>
<feature type="domain" description="DUF7507" evidence="4">
    <location>
        <begin position="2423"/>
        <end position="2509"/>
    </location>
</feature>
<dbReference type="EMBL" id="FONV01000006">
    <property type="protein sequence ID" value="SFF14891.1"/>
    <property type="molecule type" value="Genomic_DNA"/>
</dbReference>
<dbReference type="RefSeq" id="WP_093615496.1">
    <property type="nucleotide sequence ID" value="NZ_BOMT01000024.1"/>
</dbReference>
<feature type="compositionally biased region" description="Low complexity" evidence="1">
    <location>
        <begin position="2505"/>
        <end position="2521"/>
    </location>
</feature>
<feature type="domain" description="DUF7507" evidence="4">
    <location>
        <begin position="1697"/>
        <end position="1792"/>
    </location>
</feature>
<feature type="domain" description="DUF7507" evidence="4">
    <location>
        <begin position="1812"/>
        <end position="1900"/>
    </location>
</feature>
<dbReference type="Pfam" id="PF01345">
    <property type="entry name" value="DUF11"/>
    <property type="match status" value="6"/>
</dbReference>
<evidence type="ECO:0000256" key="1">
    <source>
        <dbReference type="SAM" id="MobiDB-lite"/>
    </source>
</evidence>
<evidence type="ECO:0000256" key="2">
    <source>
        <dbReference type="SAM" id="Phobius"/>
    </source>
</evidence>
<dbReference type="Gene3D" id="2.60.40.740">
    <property type="match status" value="1"/>
</dbReference>
<feature type="domain" description="DUF7507" evidence="4">
    <location>
        <begin position="1924"/>
        <end position="2016"/>
    </location>
</feature>
<protein>
    <submittedName>
        <fullName evidence="5">Conserved repeat domain-containing protein</fullName>
    </submittedName>
</protein>
<feature type="region of interest" description="Disordered" evidence="1">
    <location>
        <begin position="2624"/>
        <end position="2714"/>
    </location>
</feature>
<organism evidence="5 6">
    <name type="scientific">Actinoplanes philippinensis</name>
    <dbReference type="NCBI Taxonomy" id="35752"/>
    <lineage>
        <taxon>Bacteria</taxon>
        <taxon>Bacillati</taxon>
        <taxon>Actinomycetota</taxon>
        <taxon>Actinomycetes</taxon>
        <taxon>Micromonosporales</taxon>
        <taxon>Micromonosporaceae</taxon>
        <taxon>Actinoplanes</taxon>
    </lineage>
</organism>
<feature type="domain" description="DUF7507" evidence="4">
    <location>
        <begin position="2162"/>
        <end position="2260"/>
    </location>
</feature>
<feature type="domain" description="DUF11" evidence="3">
    <location>
        <begin position="473"/>
        <end position="589"/>
    </location>
</feature>
<evidence type="ECO:0000259" key="3">
    <source>
        <dbReference type="Pfam" id="PF01345"/>
    </source>
</evidence>
<dbReference type="OrthoDB" id="3404609at2"/>
<evidence type="ECO:0000313" key="5">
    <source>
        <dbReference type="EMBL" id="SFF14891.1"/>
    </source>
</evidence>
<feature type="domain" description="DUF7507" evidence="4">
    <location>
        <begin position="1351"/>
        <end position="1436"/>
    </location>
</feature>
<feature type="domain" description="DUF11" evidence="3">
    <location>
        <begin position="196"/>
        <end position="342"/>
    </location>
</feature>
<dbReference type="InterPro" id="IPR055354">
    <property type="entry name" value="DUF7507"/>
</dbReference>
<feature type="region of interest" description="Disordered" evidence="1">
    <location>
        <begin position="2501"/>
        <end position="2550"/>
    </location>
</feature>
<feature type="domain" description="DUF11" evidence="3">
    <location>
        <begin position="347"/>
        <end position="465"/>
    </location>
</feature>
<dbReference type="InterPro" id="IPR047589">
    <property type="entry name" value="DUF11_rpt"/>
</dbReference>
<dbReference type="InterPro" id="IPR051172">
    <property type="entry name" value="Chlamydia_OmcB"/>
</dbReference>
<proteinExistence type="predicted"/>
<feature type="domain" description="DUF7507" evidence="4">
    <location>
        <begin position="1588"/>
        <end position="1673"/>
    </location>
</feature>
<dbReference type="NCBIfam" id="TIGR01451">
    <property type="entry name" value="B_ant_repeat"/>
    <property type="match status" value="11"/>
</dbReference>
<dbReference type="PANTHER" id="PTHR34819:SF3">
    <property type="entry name" value="CELL SURFACE PROTEIN"/>
    <property type="match status" value="1"/>
</dbReference>
<feature type="domain" description="DUF7507" evidence="4">
    <location>
        <begin position="2056"/>
        <end position="2143"/>
    </location>
</feature>
<feature type="domain" description="DUF11" evidence="3">
    <location>
        <begin position="597"/>
        <end position="712"/>
    </location>
</feature>
<keyword evidence="6" id="KW-1185">Reference proteome</keyword>
<accession>A0A1I2GE10</accession>
<dbReference type="Pfam" id="PF24346">
    <property type="entry name" value="DUF7507"/>
    <property type="match status" value="14"/>
</dbReference>
<dbReference type="Proteomes" id="UP000199645">
    <property type="component" value="Unassembled WGS sequence"/>
</dbReference>
<feature type="domain" description="DUF7507" evidence="4">
    <location>
        <begin position="994"/>
        <end position="1082"/>
    </location>
</feature>
<feature type="domain" description="DUF7507" evidence="4">
    <location>
        <begin position="2548"/>
        <end position="2623"/>
    </location>
</feature>
<name>A0A1I2GE10_9ACTN</name>
<evidence type="ECO:0000259" key="4">
    <source>
        <dbReference type="Pfam" id="PF24346"/>
    </source>
</evidence>
<feature type="domain" description="DUF11" evidence="3">
    <location>
        <begin position="861"/>
        <end position="974"/>
    </location>
</feature>
<keyword evidence="2" id="KW-0812">Transmembrane</keyword>
<dbReference type="GO" id="GO:0005975">
    <property type="term" value="P:carbohydrate metabolic process"/>
    <property type="evidence" value="ECO:0007669"/>
    <property type="project" value="UniProtKB-ARBA"/>
</dbReference>
<dbReference type="STRING" id="35752.SAMN05421541_106409"/>
<dbReference type="Gene3D" id="2.60.40.10">
    <property type="entry name" value="Immunoglobulins"/>
    <property type="match status" value="3"/>
</dbReference>
<feature type="compositionally biased region" description="Low complexity" evidence="1">
    <location>
        <begin position="2652"/>
        <end position="2698"/>
    </location>
</feature>
<feature type="domain" description="DUF7507" evidence="4">
    <location>
        <begin position="1219"/>
        <end position="1318"/>
    </location>
</feature>
<dbReference type="InterPro" id="IPR013783">
    <property type="entry name" value="Ig-like_fold"/>
</dbReference>
<reference evidence="5 6" key="1">
    <citation type="submission" date="2016-10" db="EMBL/GenBank/DDBJ databases">
        <authorList>
            <person name="de Groot N.N."/>
        </authorList>
    </citation>
    <scope>NUCLEOTIDE SEQUENCE [LARGE SCALE GENOMIC DNA]</scope>
    <source>
        <strain evidence="5 6">DSM 43019</strain>
    </source>
</reference>
<feature type="domain" description="DUF7507" evidence="4">
    <location>
        <begin position="2293"/>
        <end position="2378"/>
    </location>
</feature>
<gene>
    <name evidence="5" type="ORF">SAMN05421541_106409</name>
</gene>
<feature type="domain" description="DUF11" evidence="3">
    <location>
        <begin position="720"/>
        <end position="853"/>
    </location>
</feature>
<sequence>MILALTLALPFREAPAVAAQSVCPTAVSLTNGDFEEPVIAAGQVSIMLQTLVPGWLTTATDKMIELWRGYGGVTSSSGSQHAELNANMVSTLYQDLTTIPGQILRWQLNHRGRTGTDTMAVIIGPPTGTLVQQGANISDNKNSWGSYTGTYTVPAGQTKTRFAFKSVSSASADPSIGNFLDAVSFGSAACLTTNTSVVNTSGASTANVGDTLTYTVTTRNDGGTPATLAAITDTLPAGTTYVPGSLRSVTGATTTKPTDAAGDDTGEYVSGTRTVKLRVGAGATGAAGGTLAPGESQTLTYQVVAGSSIANTTLDNDATATYTEVVTNTSPTSTSNTAAMTVNPAADLSVTAALAGTAVVAGQSASYTLTAANAGPSTAATVVLTGTVPSGLTGVTATSAGGTCSVSGTKATCAYPSIAAGDNRTMTVTGNVPSGETPGTAYTLGAAITSATYETNQSDNSASVSNSATASADLAVTMTYSPSAPAGGDTITYTVTVTNRGPSTARTIVLSDPIPVGSTGAQATVPGGTCATTATGTIECSLASLASGATVTATITMTLSVSNPVVNNAVSLKAATPDPDVNNNIVTVTGAGALVADVGITLTLGTYTAYAGETTTYTLAVKNNGPSMADNVSFIPVLPPGVSIVRPTTGPLAAYCTPTACTIPHLPPGATIPLSGTVVLGPDAQAGPGTATVTVVTTTTDPNAANDKQTANFTVLLKGDLSVTQTMVNSDRGGTTLVPGERIRSVVTVANAGPTRAEGVLVQRPVPAGQTVPAAATSAGTCSFQGTVDLNGITPDGGVFICTRALMDAATTWAITFDTLLKPGYSATTFARTVTVSATSPDPDAGNDGVTTTATVQHISDLDLTQSTSTPQVVATDPVQFTVTARNAGPSDVSNVVIQVSPQTGLLISAGSGAGGYDASTGRWSIPSLAAGGTATLTLSGTALSAGTPSNVVRVVSSDSTDPASGNDTAQTAVTISPSTASLKITGAATVTPSSRQNAALTGDPVTYRFTVANDGNVTMSQIVVRDALTGTADCPGTTLAAGAQMICTGPAPYTITQSDFDAQQPVYNNATVTARPPGGVAAVSFGPAPVTVQLAGGTASLRATVSAAVSPAGHTGAAQTGDAITYSYVVTNGGNAALNQVAVTDTKGGPVTCPGTTLAVGASMTCTSSNPYVVTQSDVDDGGSIRDSATLGGRLVGSATTRTFGPFSTGVPVTPAAPSLTAVVTATVTPPARQSAAAPGDTITYAYAVTNNGNVTMSSIAVTDTRVGTAACPSASLAVNATMTCTSSASYRVTPSDVDAGAVITDSATVTGRAPGASAGSYGPFTAGVPVAVAAPALAVTVVPAVTPIARQNAVRAGDTIAYTYTVTNNGNVTMSTIAVTDTRLGAATCPATALAAGATATCTAPGSYTVTQSDVDAATGVAATASVSGRPPGAGSSTLYGSNTVTVPVAGAAPSLSVTPVATVSPAAHQSAVRVGDTITYTYTVVNDGNVSMSGISLTGGLGGAVSCPFTSLAVGASMTCAGASPYTVTQARIDAGQPITASIAVAATTPAGVTPPLGPFAVTVGVAPAVPALNMLVTAFVTPSSRQSQALAGDAIAYTYDVSNTGNVTMSSIAVADPSAGDGVCPFATLAVGASMTCHSASPRAVTPAEFTAGTPITDAAVLTARAPGDASPGTYATGADTVALAVATASLTVTVTPAVNPAANRYAVAAGNSVTHSIVVTNNGNQPMDLISLTDPLTGTAVCPGASLAAGDSMTCAGGHAYAVAQSDVDSGLPVTSSFAVAAKSPSDGAAVGYGTFAASVPVAPANPLLQLTSTAVPSGAAVGSTVAFTFTVRNIGNVTMDTLAVNGTTSGAATCVLTTLAPGGTTTCAGGAAATITQNDVDTGLAISDTSQAVARRTGTIIDLTFGPQTASAPVAPAAPSLTITSVATVSDPSRPAPAAGDTITYAYTITNNGNVTMDGFSVTDSLIGVVTCPSMAVAPAGTLVCTGGPPYTVTQSDVDGGRTVVSDAYVISRQAGQPDPHSYGPATVSTVVAAGQPSLTATVDAVTTPAGHQSAAEAGDTVKYRTVLTNNGNQTITGITVADPRAGTAGCPGTSLAPGASMTCTSASSYTVTTADIDANVPVTTTVTVAGRRPGDTAAGTLLTPPASFPVIAAAPQLSLTAESTVTPGGHRDQLVRGDLVDYRFTVRNTGNVTMTGIVVTGARTGAANCPAGTLAPGATTTCSAGTPYRVVQPDVEAGQPIVESVSVTARPPGAGGDLTFGPATDSEQMAVAADSLDLAVTAVVTPASRQLAAQADDTVRFRYTVTNDGDVEVTGIAVDDALVGAAQCPGDTLTVGASMICSSGTAYTITQADIDADRAIREPSTVTGHRPGVLADTTYDTDAATVRLIVGHGSLAIGIEATIEERGVRPADIASTNGRPAVGDGIRYRYQVLNNGNVTMSSVTVADVRMGIIPCPRTTLLVGEMMTCVAPELYIVTQADIDANLPITTHASAAGLEPGATTPTGSGPAAADTPVEPPAPAVGAEQTVGWTDTDGDGILGTSDNVTSTIVVTNNGNVTLRDVALTGLPVGVTCPRTTLAPGESMVCVSDTYHLTADDIAAGHGSFLVRATATPPGNVPPVLADAPASIDPSAPAAPSTPTPPVSPVSSPSATPSRTPSPAPSRSATPSRTPSRTAPASRTPSRSPTAVSPSPGGGGHPGENPITGGDHLPLLAGGMVLLGAGGVLLMLANRRNRRFQLPEPPAPEYCPGLHRQGVISHRAWRR</sequence>
<keyword evidence="2" id="KW-1133">Transmembrane helix</keyword>
<evidence type="ECO:0000313" key="6">
    <source>
        <dbReference type="Proteomes" id="UP000199645"/>
    </source>
</evidence>
<feature type="transmembrane region" description="Helical" evidence="2">
    <location>
        <begin position="2716"/>
        <end position="2736"/>
    </location>
</feature>
<dbReference type="Gene3D" id="2.60.40.1170">
    <property type="entry name" value="Mu homology domain, subdomain B"/>
    <property type="match status" value="1"/>
</dbReference>
<dbReference type="InterPro" id="IPR001434">
    <property type="entry name" value="OmcB-like_DUF11"/>
</dbReference>
<keyword evidence="2" id="KW-0472">Membrane</keyword>
<dbReference type="PANTHER" id="PTHR34819">
    <property type="entry name" value="LARGE CYSTEINE-RICH PERIPLASMIC PROTEIN OMCB"/>
    <property type="match status" value="1"/>
</dbReference>
<feature type="domain" description="DUF7507" evidence="4">
    <location>
        <begin position="1115"/>
        <end position="1195"/>
    </location>
</feature>